<reference evidence="7" key="1">
    <citation type="journal article" date="2023" name="Commun. Biol.">
        <title>Genome analysis of Parmales, the sister group of diatoms, reveals the evolutionary specialization of diatoms from phago-mixotrophs to photoautotrophs.</title>
        <authorList>
            <person name="Ban H."/>
            <person name="Sato S."/>
            <person name="Yoshikawa S."/>
            <person name="Yamada K."/>
            <person name="Nakamura Y."/>
            <person name="Ichinomiya M."/>
            <person name="Sato N."/>
            <person name="Blanc-Mathieu R."/>
            <person name="Endo H."/>
            <person name="Kuwata A."/>
            <person name="Ogata H."/>
        </authorList>
    </citation>
    <scope>NUCLEOTIDE SEQUENCE [LARGE SCALE GENOMIC DNA]</scope>
    <source>
        <strain evidence="7">NIES 3701</strain>
    </source>
</reference>
<keyword evidence="3" id="KW-0067">ATP-binding</keyword>
<evidence type="ECO:0000256" key="4">
    <source>
        <dbReference type="ARBA" id="ARBA00023125"/>
    </source>
</evidence>
<keyword evidence="1" id="KW-0547">Nucleotide-binding</keyword>
<dbReference type="Proteomes" id="UP001165085">
    <property type="component" value="Unassembled WGS sequence"/>
</dbReference>
<dbReference type="InterPro" id="IPR000305">
    <property type="entry name" value="GIY-YIG_endonuc"/>
</dbReference>
<dbReference type="PANTHER" id="PTHR48448:SF1">
    <property type="entry name" value="MUTL PROTEIN ISOFORM 1"/>
    <property type="match status" value="1"/>
</dbReference>
<dbReference type="OrthoDB" id="189901at2759"/>
<dbReference type="InterPro" id="IPR035901">
    <property type="entry name" value="GIY-YIG_endonuc_sf"/>
</dbReference>
<evidence type="ECO:0000256" key="3">
    <source>
        <dbReference type="ARBA" id="ARBA00022840"/>
    </source>
</evidence>
<evidence type="ECO:0000256" key="2">
    <source>
        <dbReference type="ARBA" id="ARBA00022763"/>
    </source>
</evidence>
<evidence type="ECO:0000313" key="7">
    <source>
        <dbReference type="Proteomes" id="UP001165085"/>
    </source>
</evidence>
<comment type="caution">
    <text evidence="6">The sequence shown here is derived from an EMBL/GenBank/DDBJ whole genome shotgun (WGS) entry which is preliminary data.</text>
</comment>
<dbReference type="InterPro" id="IPR016151">
    <property type="entry name" value="DNA_mismatch_repair_MutS_N"/>
</dbReference>
<feature type="domain" description="GIY-YIG" evidence="5">
    <location>
        <begin position="980"/>
        <end position="1061"/>
    </location>
</feature>
<dbReference type="Gene3D" id="3.40.1170.10">
    <property type="entry name" value="DNA repair protein MutS, domain I"/>
    <property type="match status" value="1"/>
</dbReference>
<accession>A0A9W7AYR0</accession>
<protein>
    <recommendedName>
        <fullName evidence="5">GIY-YIG domain-containing protein</fullName>
    </recommendedName>
</protein>
<evidence type="ECO:0000259" key="5">
    <source>
        <dbReference type="PROSITE" id="PS50164"/>
    </source>
</evidence>
<dbReference type="SUPFAM" id="SSF55271">
    <property type="entry name" value="DNA repair protein MutS, domain I"/>
    <property type="match status" value="1"/>
</dbReference>
<dbReference type="Pfam" id="PF01624">
    <property type="entry name" value="MutS_I"/>
    <property type="match status" value="1"/>
</dbReference>
<dbReference type="GO" id="GO:0005524">
    <property type="term" value="F:ATP binding"/>
    <property type="evidence" value="ECO:0007669"/>
    <property type="project" value="UniProtKB-KW"/>
</dbReference>
<dbReference type="InterPro" id="IPR007695">
    <property type="entry name" value="DNA_mismatch_repair_MutS-lik_N"/>
</dbReference>
<dbReference type="GO" id="GO:0030983">
    <property type="term" value="F:mismatched DNA binding"/>
    <property type="evidence" value="ECO:0007669"/>
    <property type="project" value="InterPro"/>
</dbReference>
<keyword evidence="7" id="KW-1185">Reference proteome</keyword>
<dbReference type="GO" id="GO:0006298">
    <property type="term" value="P:mismatch repair"/>
    <property type="evidence" value="ECO:0007669"/>
    <property type="project" value="InterPro"/>
</dbReference>
<dbReference type="Pfam" id="PF00488">
    <property type="entry name" value="MutS_V"/>
    <property type="match status" value="1"/>
</dbReference>
<dbReference type="InterPro" id="IPR053276">
    <property type="entry name" value="MtDNA_mismatch_repair_MutS"/>
</dbReference>
<gene>
    <name evidence="6" type="ORF">TrST_g12311</name>
</gene>
<dbReference type="SMART" id="SM00534">
    <property type="entry name" value="MUTSac"/>
    <property type="match status" value="1"/>
</dbReference>
<proteinExistence type="predicted"/>
<evidence type="ECO:0000256" key="1">
    <source>
        <dbReference type="ARBA" id="ARBA00022741"/>
    </source>
</evidence>
<dbReference type="Gene3D" id="3.40.50.300">
    <property type="entry name" value="P-loop containing nucleotide triphosphate hydrolases"/>
    <property type="match status" value="1"/>
</dbReference>
<dbReference type="PROSITE" id="PS50164">
    <property type="entry name" value="GIY_YIG"/>
    <property type="match status" value="1"/>
</dbReference>
<dbReference type="Pfam" id="PF01541">
    <property type="entry name" value="GIY-YIG"/>
    <property type="match status" value="1"/>
</dbReference>
<organism evidence="6 7">
    <name type="scientific">Triparma strigata</name>
    <dbReference type="NCBI Taxonomy" id="1606541"/>
    <lineage>
        <taxon>Eukaryota</taxon>
        <taxon>Sar</taxon>
        <taxon>Stramenopiles</taxon>
        <taxon>Ochrophyta</taxon>
        <taxon>Bolidophyceae</taxon>
        <taxon>Parmales</taxon>
        <taxon>Triparmaceae</taxon>
        <taxon>Triparma</taxon>
    </lineage>
</organism>
<dbReference type="EMBL" id="BRXY01000245">
    <property type="protein sequence ID" value="GMH80441.1"/>
    <property type="molecule type" value="Genomic_DNA"/>
</dbReference>
<keyword evidence="2" id="KW-0227">DNA damage</keyword>
<name>A0A9W7AYR0_9STRA</name>
<dbReference type="InterPro" id="IPR027417">
    <property type="entry name" value="P-loop_NTPase"/>
</dbReference>
<dbReference type="InterPro" id="IPR000432">
    <property type="entry name" value="DNA_mismatch_repair_MutS_C"/>
</dbReference>
<evidence type="ECO:0000313" key="6">
    <source>
        <dbReference type="EMBL" id="GMH80441.1"/>
    </source>
</evidence>
<keyword evidence="4" id="KW-0238">DNA-binding</keyword>
<dbReference type="SUPFAM" id="SSF52540">
    <property type="entry name" value="P-loop containing nucleoside triphosphate hydrolases"/>
    <property type="match status" value="1"/>
</dbReference>
<sequence length="1075" mass="120123">MPRTIAPQSSIISRLTHLTPIKHRLRPSLIKNPLLNPNAANLPPTTMMFSPQLLALTLLPLFLPTRSYTPPPLPPHLANQMMTTSPSLTSKLSPSCPLGFVPSSGSPTKLVKFLQSEKISLEASQNSYVLVLCKVGDFYETYGVDSLLLTTIFSLQSMGGKLRSGFPLPNIQPTIDRILDKVDIKIAVYEEVGNDSTGKFKRRECKGVLSRGNSEYLFGLHLSSGLVDSSRTYSSTKIAHVQSNVLGDTLTVVDNVLKGVFTYRNLSGYTVKFMLEGMKLEGGRVYYTGESRPKYLFPDLGGRKRTNDFDVEIVSSLKEALENVKDFAVGDVYKTDGDNNVCVIDKQTSIELGIIPSDRIPSLISCLTDLGPGRVSNHFRDLLSNPPPSHCKRIIRSIVTKFLAANEAFEQTVIIDEERIIRCLRSEETPPIMFLQILKSLKRGKLWLDWYDNSEVSGYISWNVGRAVDIDELRAGGERLEKIIERVIHDPDDVNNFVVNNDAYEGDDDEVYWVSPASEEKIDKFGKDFEVKFNNYLNRNEKIYNNRVKRDASPEVNRLFGLAEEFRNDVIKAVESDLLNMGDDGEVDMKFLKNVVFDIFNNDVYFRNKPDDADDGKEYVTVVDRNGKRLSRYTTANLRDKVSKYKEAVQDCRSEVSVELRKLARDVMQSERGHESLVDYLRVNLIFKSLEEHVRCSKSKNWTQLDDDKEVSSLNLKNFRPYWDETFVPNDIEIGKNDMVLLTAPNMSGKSTVMRAVTSIILMNMCGLLTPASSGSAPSYSSIFFRGASSDVPVLGRSGFGNEMEDVKNMFEICDNSSWVVFDELGRGTSPKDGTAVGAAVMEKMTKEKIGGIFSTHLFGIVEIAKIFDGVVNMRMKSKMNDNNEVEWCYELESGVCDDSMAIATARRFGLPEDVVNRAIEFGKFVTPDGKVGEGLNEATGKAVTVDFTTAKGVLSKFAGDDSTCVDVGSEMLPPPSLEGRSCVYILKIPAKNGDVAYSKYYVGETESINQRLKQHRSKRVKGYQYSKVQATVVGIDGGKSKARMTETKVMKELERMGFDLISKGDMDNKRFSVS</sequence>
<dbReference type="PANTHER" id="PTHR48448">
    <property type="entry name" value="MUTL PROTEIN ISOFORM 1"/>
    <property type="match status" value="1"/>
</dbReference>
<dbReference type="Gene3D" id="3.40.1440.10">
    <property type="entry name" value="GIY-YIG endonuclease"/>
    <property type="match status" value="1"/>
</dbReference>
<dbReference type="AlphaFoldDB" id="A0A9W7AYR0"/>